<reference evidence="6" key="1">
    <citation type="submission" date="2022-08" db="EMBL/GenBank/DDBJ databases">
        <title>Reclassification of Massilia species as members of the genera Telluria, Duganella, Pseudoduganella, Mokoshia gen. nov. and Zemynaea gen. nov. using orthogonal and non-orthogonal genome-based approaches.</title>
        <authorList>
            <person name="Bowman J.P."/>
        </authorList>
    </citation>
    <scope>NUCLEOTIDE SEQUENCE</scope>
    <source>
        <strain evidence="6">LMG 11547</strain>
    </source>
</reference>
<protein>
    <submittedName>
        <fullName evidence="6">AraC family transcriptional regulator</fullName>
    </submittedName>
</protein>
<dbReference type="Gene3D" id="1.10.10.60">
    <property type="entry name" value="Homeodomain-like"/>
    <property type="match status" value="1"/>
</dbReference>
<organism evidence="6 7">
    <name type="scientific">Telluria mixta</name>
    <dbReference type="NCBI Taxonomy" id="34071"/>
    <lineage>
        <taxon>Bacteria</taxon>
        <taxon>Pseudomonadati</taxon>
        <taxon>Pseudomonadota</taxon>
        <taxon>Betaproteobacteria</taxon>
        <taxon>Burkholderiales</taxon>
        <taxon>Oxalobacteraceae</taxon>
        <taxon>Telluria group</taxon>
        <taxon>Telluria</taxon>
    </lineage>
</organism>
<dbReference type="SUPFAM" id="SSF46689">
    <property type="entry name" value="Homeodomain-like"/>
    <property type="match status" value="1"/>
</dbReference>
<keyword evidence="7" id="KW-1185">Reference proteome</keyword>
<dbReference type="EMBL" id="JANUHC010000003">
    <property type="protein sequence ID" value="MCS0629833.1"/>
    <property type="molecule type" value="Genomic_DNA"/>
</dbReference>
<dbReference type="InterPro" id="IPR009057">
    <property type="entry name" value="Homeodomain-like_sf"/>
</dbReference>
<dbReference type="Proteomes" id="UP001165263">
    <property type="component" value="Unassembled WGS sequence"/>
</dbReference>
<gene>
    <name evidence="6" type="ORF">NX786_10870</name>
</gene>
<evidence type="ECO:0000256" key="2">
    <source>
        <dbReference type="ARBA" id="ARBA00023125"/>
    </source>
</evidence>
<dbReference type="PROSITE" id="PS01124">
    <property type="entry name" value="HTH_ARAC_FAMILY_2"/>
    <property type="match status" value="1"/>
</dbReference>
<evidence type="ECO:0000256" key="4">
    <source>
        <dbReference type="SAM" id="MobiDB-lite"/>
    </source>
</evidence>
<dbReference type="InterPro" id="IPR018060">
    <property type="entry name" value="HTH_AraC"/>
</dbReference>
<feature type="region of interest" description="Disordered" evidence="4">
    <location>
        <begin position="366"/>
        <end position="385"/>
    </location>
</feature>
<feature type="compositionally biased region" description="Low complexity" evidence="4">
    <location>
        <begin position="370"/>
        <end position="385"/>
    </location>
</feature>
<dbReference type="Pfam" id="PF12625">
    <property type="entry name" value="Arabinose_bd"/>
    <property type="match status" value="1"/>
</dbReference>
<dbReference type="RefSeq" id="WP_259448937.1">
    <property type="nucleotide sequence ID" value="NZ_CP119520.1"/>
</dbReference>
<evidence type="ECO:0000256" key="1">
    <source>
        <dbReference type="ARBA" id="ARBA00023015"/>
    </source>
</evidence>
<evidence type="ECO:0000259" key="5">
    <source>
        <dbReference type="PROSITE" id="PS01124"/>
    </source>
</evidence>
<dbReference type="InterPro" id="IPR032687">
    <property type="entry name" value="AraC-type_N"/>
</dbReference>
<evidence type="ECO:0000313" key="6">
    <source>
        <dbReference type="EMBL" id="MCS0629833.1"/>
    </source>
</evidence>
<dbReference type="PANTHER" id="PTHR47894">
    <property type="entry name" value="HTH-TYPE TRANSCRIPTIONAL REGULATOR GADX"/>
    <property type="match status" value="1"/>
</dbReference>
<feature type="domain" description="HTH araC/xylS-type" evidence="5">
    <location>
        <begin position="260"/>
        <end position="358"/>
    </location>
</feature>
<dbReference type="SMART" id="SM00342">
    <property type="entry name" value="HTH_ARAC"/>
    <property type="match status" value="1"/>
</dbReference>
<sequence length="385" mass="41768">MSKETKHETSAGRVRTYAVASVKYLSATDVVQRIKACLGAEGMDVDALFAKANLEWFEHGAQGQRAADLLALSDQFSTLWESLAAASGDPLIGFRVFAPDPLSWLGVLGHLMLASPTLRQAADSLTRYMPLVSPVVRATIEPKADRVRVGLNLVGGARSVPQARYDFTWNLLLATMRFVGSKPDLKPALVEYAYPAPLDTAPYARWFGCPVRFGAPANALEFANADITAPIPTANPLAAEGLFRLLDERLAQAERTSVAARVRELLPAMIDQGGALRDAVARRLAISERTLQRRLADEGTDFSTLVDEVRRTIAQQYLGSDRISVKNLSYKLGFADPSAFHRACLRWFGKAPGEFQQDRLNAHGQQAVNGTTGATGPASATRRSG</sequence>
<comment type="caution">
    <text evidence="6">The sequence shown here is derived from an EMBL/GenBank/DDBJ whole genome shotgun (WGS) entry which is preliminary data.</text>
</comment>
<proteinExistence type="predicted"/>
<name>A0ABT2BXF7_9BURK</name>
<dbReference type="PANTHER" id="PTHR47894:SF1">
    <property type="entry name" value="HTH-TYPE TRANSCRIPTIONAL REGULATOR VQSM"/>
    <property type="match status" value="1"/>
</dbReference>
<accession>A0ABT2BXF7</accession>
<evidence type="ECO:0000256" key="3">
    <source>
        <dbReference type="ARBA" id="ARBA00023163"/>
    </source>
</evidence>
<keyword evidence="1" id="KW-0805">Transcription regulation</keyword>
<keyword evidence="2" id="KW-0238">DNA-binding</keyword>
<dbReference type="Pfam" id="PF12833">
    <property type="entry name" value="HTH_18"/>
    <property type="match status" value="1"/>
</dbReference>
<keyword evidence="3" id="KW-0804">Transcription</keyword>
<evidence type="ECO:0000313" key="7">
    <source>
        <dbReference type="Proteomes" id="UP001165263"/>
    </source>
</evidence>